<dbReference type="AlphaFoldDB" id="A0A5P1FDC9"/>
<accession>A0A5P1FDC9</accession>
<keyword evidence="8" id="KW-1185">Reference proteome</keyword>
<keyword evidence="2" id="KW-0999">Mitochondrion inner membrane</keyword>
<sequence>MGDEDGEDGEEEHGETLCGACGDNYASDEFWICCDIYETAKWEKITYAGIVTCTILSIYNLSKGHPHHEDPPAYPYLHIRNKEFPWGDMAFDYLKCYIQLIAIVVSLESTGDSGIQWVAMVRRSVRLQVTESQSAMDKATARKAALVADQYGISTGVGGPFYCRMPSLIPRDLD</sequence>
<evidence type="ECO:0000256" key="5">
    <source>
        <dbReference type="ARBA" id="ARBA00023136"/>
    </source>
</evidence>
<evidence type="ECO:0000256" key="4">
    <source>
        <dbReference type="ARBA" id="ARBA00023128"/>
    </source>
</evidence>
<evidence type="ECO:0000256" key="3">
    <source>
        <dbReference type="ARBA" id="ARBA00022946"/>
    </source>
</evidence>
<evidence type="ECO:0000313" key="8">
    <source>
        <dbReference type="Proteomes" id="UP000243459"/>
    </source>
</evidence>
<comment type="similarity">
    <text evidence="6">Belongs to the cytochrome c oxidase subunit 6A family.</text>
</comment>
<dbReference type="GO" id="GO:0030234">
    <property type="term" value="F:enzyme regulator activity"/>
    <property type="evidence" value="ECO:0007669"/>
    <property type="project" value="TreeGrafter"/>
</dbReference>
<dbReference type="EMBL" id="CM007383">
    <property type="protein sequence ID" value="ONK76112.1"/>
    <property type="molecule type" value="Genomic_DNA"/>
</dbReference>
<organism evidence="7 8">
    <name type="scientific">Asparagus officinalis</name>
    <name type="common">Garden asparagus</name>
    <dbReference type="NCBI Taxonomy" id="4686"/>
    <lineage>
        <taxon>Eukaryota</taxon>
        <taxon>Viridiplantae</taxon>
        <taxon>Streptophyta</taxon>
        <taxon>Embryophyta</taxon>
        <taxon>Tracheophyta</taxon>
        <taxon>Spermatophyta</taxon>
        <taxon>Magnoliopsida</taxon>
        <taxon>Liliopsida</taxon>
        <taxon>Asparagales</taxon>
        <taxon>Asparagaceae</taxon>
        <taxon>Asparagoideae</taxon>
        <taxon>Asparagus</taxon>
    </lineage>
</organism>
<name>A0A5P1FDC9_ASPOF</name>
<dbReference type="PANTHER" id="PTHR11504:SF0">
    <property type="entry name" value="CYTOCHROME C OXIDASE SUBUNIT"/>
    <property type="match status" value="1"/>
</dbReference>
<dbReference type="Proteomes" id="UP000243459">
    <property type="component" value="Chromosome 3"/>
</dbReference>
<evidence type="ECO:0000313" key="7">
    <source>
        <dbReference type="EMBL" id="ONK76112.1"/>
    </source>
</evidence>
<dbReference type="Gene3D" id="4.10.95.10">
    <property type="entry name" value="Cytochrome c oxidase, subunit VIa"/>
    <property type="match status" value="1"/>
</dbReference>
<dbReference type="Gramene" id="ONK76112">
    <property type="protein sequence ID" value="ONK76112"/>
    <property type="gene ID" value="A4U43_C03F24030"/>
</dbReference>
<reference evidence="8" key="1">
    <citation type="journal article" date="2017" name="Nat. Commun.">
        <title>The asparagus genome sheds light on the origin and evolution of a young Y chromosome.</title>
        <authorList>
            <person name="Harkess A."/>
            <person name="Zhou J."/>
            <person name="Xu C."/>
            <person name="Bowers J.E."/>
            <person name="Van der Hulst R."/>
            <person name="Ayyampalayam S."/>
            <person name="Mercati F."/>
            <person name="Riccardi P."/>
            <person name="McKain M.R."/>
            <person name="Kakrana A."/>
            <person name="Tang H."/>
            <person name="Ray J."/>
            <person name="Groenendijk J."/>
            <person name="Arikit S."/>
            <person name="Mathioni S.M."/>
            <person name="Nakano M."/>
            <person name="Shan H."/>
            <person name="Telgmann-Rauber A."/>
            <person name="Kanno A."/>
            <person name="Yue Z."/>
            <person name="Chen H."/>
            <person name="Li W."/>
            <person name="Chen Y."/>
            <person name="Xu X."/>
            <person name="Zhang Y."/>
            <person name="Luo S."/>
            <person name="Chen H."/>
            <person name="Gao J."/>
            <person name="Mao Z."/>
            <person name="Pires J.C."/>
            <person name="Luo M."/>
            <person name="Kudrna D."/>
            <person name="Wing R.A."/>
            <person name="Meyers B.C."/>
            <person name="Yi K."/>
            <person name="Kong H."/>
            <person name="Lavrijsen P."/>
            <person name="Sunseri F."/>
            <person name="Falavigna A."/>
            <person name="Ye Y."/>
            <person name="Leebens-Mack J.H."/>
            <person name="Chen G."/>
        </authorList>
    </citation>
    <scope>NUCLEOTIDE SEQUENCE [LARGE SCALE GENOMIC DNA]</scope>
    <source>
        <strain evidence="8">cv. DH0086</strain>
    </source>
</reference>
<dbReference type="GO" id="GO:0005743">
    <property type="term" value="C:mitochondrial inner membrane"/>
    <property type="evidence" value="ECO:0007669"/>
    <property type="project" value="UniProtKB-SubCell"/>
</dbReference>
<dbReference type="Gene3D" id="3.30.40.10">
    <property type="entry name" value="Zinc/RING finger domain, C3HC4 (zinc finger)"/>
    <property type="match status" value="1"/>
</dbReference>
<keyword evidence="4" id="KW-0496">Mitochondrion</keyword>
<protein>
    <submittedName>
        <fullName evidence="7">Uncharacterized protein</fullName>
    </submittedName>
</protein>
<dbReference type="PANTHER" id="PTHR11504">
    <property type="entry name" value="CYTOCHROME C OXIDASE POLYPEPTIDE VIA"/>
    <property type="match status" value="1"/>
</dbReference>
<dbReference type="InterPro" id="IPR013083">
    <property type="entry name" value="Znf_RING/FYVE/PHD"/>
</dbReference>
<gene>
    <name evidence="7" type="ORF">A4U43_C03F24030</name>
</gene>
<evidence type="ECO:0000256" key="2">
    <source>
        <dbReference type="ARBA" id="ARBA00022792"/>
    </source>
</evidence>
<dbReference type="Pfam" id="PF02046">
    <property type="entry name" value="COX6A"/>
    <property type="match status" value="1"/>
</dbReference>
<evidence type="ECO:0000256" key="1">
    <source>
        <dbReference type="ARBA" id="ARBA00004273"/>
    </source>
</evidence>
<keyword evidence="5" id="KW-0472">Membrane</keyword>
<evidence type="ECO:0000256" key="6">
    <source>
        <dbReference type="RuleBase" id="RU004396"/>
    </source>
</evidence>
<dbReference type="InterPro" id="IPR001349">
    <property type="entry name" value="Cyt_c_oxidase_su6a"/>
</dbReference>
<dbReference type="FunFam" id="4.10.95.10:FF:000002">
    <property type="entry name" value="Cytochrome c oxidase subunit Via"/>
    <property type="match status" value="1"/>
</dbReference>
<dbReference type="GO" id="GO:0006123">
    <property type="term" value="P:mitochondrial electron transport, cytochrome c to oxygen"/>
    <property type="evidence" value="ECO:0007669"/>
    <property type="project" value="TreeGrafter"/>
</dbReference>
<dbReference type="SUPFAM" id="SSF81411">
    <property type="entry name" value="Mitochondrial cytochrome c oxidase subunit VIa"/>
    <property type="match status" value="1"/>
</dbReference>
<comment type="subcellular location">
    <subcellularLocation>
        <location evidence="1">Mitochondrion inner membrane</location>
    </subcellularLocation>
</comment>
<dbReference type="InterPro" id="IPR036418">
    <property type="entry name" value="Cyt_c_oxidase_su6a_sf"/>
</dbReference>
<proteinExistence type="inferred from homology"/>
<keyword evidence="3" id="KW-0809">Transit peptide</keyword>